<dbReference type="PANTHER" id="PTHR24208:SF127">
    <property type="entry name" value="LIM_HOMEOBOX PROTEIN AWH"/>
    <property type="match status" value="1"/>
</dbReference>
<dbReference type="OrthoDB" id="10068367at2759"/>
<name>A0A6V7VCP2_MELEN</name>
<organism evidence="15 16">
    <name type="scientific">Meloidogyne enterolobii</name>
    <name type="common">Root-knot nematode worm</name>
    <name type="synonym">Meloidogyne mayaguensis</name>
    <dbReference type="NCBI Taxonomy" id="390850"/>
    <lineage>
        <taxon>Eukaryota</taxon>
        <taxon>Metazoa</taxon>
        <taxon>Ecdysozoa</taxon>
        <taxon>Nematoda</taxon>
        <taxon>Chromadorea</taxon>
        <taxon>Rhabditida</taxon>
        <taxon>Tylenchina</taxon>
        <taxon>Tylenchomorpha</taxon>
        <taxon>Tylenchoidea</taxon>
        <taxon>Meloidogynidae</taxon>
        <taxon>Meloidogyninae</taxon>
        <taxon>Meloidogyne</taxon>
    </lineage>
</organism>
<evidence type="ECO:0000256" key="8">
    <source>
        <dbReference type="ARBA" id="ARBA00023242"/>
    </source>
</evidence>
<evidence type="ECO:0000256" key="3">
    <source>
        <dbReference type="ARBA" id="ARBA00022737"/>
    </source>
</evidence>
<feature type="domain" description="LIM zinc-binding" evidence="13">
    <location>
        <begin position="326"/>
        <end position="413"/>
    </location>
</feature>
<dbReference type="InterPro" id="IPR001356">
    <property type="entry name" value="HD"/>
</dbReference>
<dbReference type="Gene3D" id="2.10.110.10">
    <property type="entry name" value="Cysteine Rich Protein"/>
    <property type="match status" value="2"/>
</dbReference>
<dbReference type="InterPro" id="IPR001781">
    <property type="entry name" value="Znf_LIM"/>
</dbReference>
<dbReference type="PROSITE" id="PS00478">
    <property type="entry name" value="LIM_DOMAIN_1"/>
    <property type="match status" value="1"/>
</dbReference>
<keyword evidence="2 10" id="KW-0479">Metal-binding</keyword>
<dbReference type="FunFam" id="1.10.10.60:FF:000027">
    <property type="entry name" value="LIM/homeobox protein Lhx9"/>
    <property type="match status" value="1"/>
</dbReference>
<evidence type="ECO:0000256" key="11">
    <source>
        <dbReference type="RuleBase" id="RU000682"/>
    </source>
</evidence>
<dbReference type="GO" id="GO:0045944">
    <property type="term" value="P:positive regulation of transcription by RNA polymerase II"/>
    <property type="evidence" value="ECO:0007669"/>
    <property type="project" value="UniProtKB-ARBA"/>
</dbReference>
<dbReference type="EMBL" id="CAJEWN010000204">
    <property type="protein sequence ID" value="CAD2172687.1"/>
    <property type="molecule type" value="Genomic_DNA"/>
</dbReference>
<keyword evidence="6 9" id="KW-0238">DNA-binding</keyword>
<evidence type="ECO:0000259" key="13">
    <source>
        <dbReference type="PROSITE" id="PS50023"/>
    </source>
</evidence>
<evidence type="ECO:0000313" key="15">
    <source>
        <dbReference type="EMBL" id="CAD2172687.1"/>
    </source>
</evidence>
<gene>
    <name evidence="15" type="ORF">MENT_LOCUS24251</name>
</gene>
<proteinExistence type="predicted"/>
<evidence type="ECO:0000256" key="2">
    <source>
        <dbReference type="ARBA" id="ARBA00022723"/>
    </source>
</evidence>
<evidence type="ECO:0000256" key="7">
    <source>
        <dbReference type="ARBA" id="ARBA00023155"/>
    </source>
</evidence>
<feature type="DNA-binding region" description="Homeobox" evidence="9">
    <location>
        <begin position="510"/>
        <end position="569"/>
    </location>
</feature>
<dbReference type="Gene3D" id="1.10.10.60">
    <property type="entry name" value="Homeodomain-like"/>
    <property type="match status" value="1"/>
</dbReference>
<dbReference type="GO" id="GO:0005634">
    <property type="term" value="C:nucleus"/>
    <property type="evidence" value="ECO:0007669"/>
    <property type="project" value="UniProtKB-SubCell"/>
</dbReference>
<sequence length="657" mass="74661">MQNINTAIVGGGEGIHQQKLPFFQQVSEPTPLSSLNWNENINICQNSQLFQKQEFNQFYGIVPFTDISTDFLQQNQQIYEEHKIQTQNNSVLLDLQTNSLSDQFSSYSNMIGENDNYLTQQLNSIQSAQQNELLLITTPTSSSKLTSKSPTEFPLYPPTSLNNPNFLLQQSSPSLPLTKQFSSLEFTEQQTKIFNNNSNNIPQFLSNNSNINSTDNLSISSNRKSNLVNTKKSLTSRRLNGGIQASTRKRRRERFNNTNQLICETKQLNQILNIDGNNEKEKALLYQQIGLLKANNMLKDLTKSEQLSNTQSPTAINEENKLNIPPICIHCSEQIQEPEMLLLKKKEIKLNEIISENNLNLKEENIQQQKQQFYHLKCLNCSVCNLDLESEDKCFVKDKIIYCCNCYAKHAKTMTDYNNRIVPHCAMCEKQIPAKVWIRRARQWIYHLTCFKCEYCHRQFNTNDPFVLDDTVLRKSEIHEANGYGLVPRLLCKIHYMELILGEQCSQPKTKRIRTTFGEEQLSILQENFKIDSNPDGADLERIARLTGLTKRVTQVWFQNSRARQKKYCVTGSSNGDGNTSTNTKTCGSSSNSNCSANGFGNSGIVGSFCRSITTTPISSSPNGANSPFEAVIFGEEENDNNERVEVEITGEPAEMK</sequence>
<evidence type="ECO:0000313" key="16">
    <source>
        <dbReference type="Proteomes" id="UP000580250"/>
    </source>
</evidence>
<evidence type="ECO:0000259" key="14">
    <source>
        <dbReference type="PROSITE" id="PS50071"/>
    </source>
</evidence>
<evidence type="ECO:0000256" key="1">
    <source>
        <dbReference type="ARBA" id="ARBA00004123"/>
    </source>
</evidence>
<feature type="region of interest" description="Disordered" evidence="12">
    <location>
        <begin position="573"/>
        <end position="592"/>
    </location>
</feature>
<dbReference type="InterPro" id="IPR050453">
    <property type="entry name" value="LIM_Homeobox_TF"/>
</dbReference>
<evidence type="ECO:0000256" key="10">
    <source>
        <dbReference type="PROSITE-ProRule" id="PRU00125"/>
    </source>
</evidence>
<keyword evidence="4 10" id="KW-0862">Zinc</keyword>
<keyword evidence="5 10" id="KW-0440">LIM domain</keyword>
<evidence type="ECO:0000256" key="6">
    <source>
        <dbReference type="ARBA" id="ARBA00023125"/>
    </source>
</evidence>
<reference evidence="15 16" key="1">
    <citation type="submission" date="2020-08" db="EMBL/GenBank/DDBJ databases">
        <authorList>
            <person name="Koutsovoulos G."/>
            <person name="Danchin GJ E."/>
        </authorList>
    </citation>
    <scope>NUCLEOTIDE SEQUENCE [LARGE SCALE GENOMIC DNA]</scope>
</reference>
<dbReference type="GO" id="GO:0045664">
    <property type="term" value="P:regulation of neuron differentiation"/>
    <property type="evidence" value="ECO:0007669"/>
    <property type="project" value="UniProtKB-ARBA"/>
</dbReference>
<feature type="domain" description="LIM zinc-binding" evidence="13">
    <location>
        <begin position="423"/>
        <end position="502"/>
    </location>
</feature>
<dbReference type="Pfam" id="PF00046">
    <property type="entry name" value="Homeodomain"/>
    <property type="match status" value="1"/>
</dbReference>
<dbReference type="Proteomes" id="UP000580250">
    <property type="component" value="Unassembled WGS sequence"/>
</dbReference>
<evidence type="ECO:0000256" key="4">
    <source>
        <dbReference type="ARBA" id="ARBA00022833"/>
    </source>
</evidence>
<dbReference type="AlphaFoldDB" id="A0A6V7VCP2"/>
<dbReference type="CDD" id="cd00086">
    <property type="entry name" value="homeodomain"/>
    <property type="match status" value="1"/>
</dbReference>
<evidence type="ECO:0000256" key="5">
    <source>
        <dbReference type="ARBA" id="ARBA00023038"/>
    </source>
</evidence>
<dbReference type="SMART" id="SM00389">
    <property type="entry name" value="HOX"/>
    <property type="match status" value="1"/>
</dbReference>
<evidence type="ECO:0000256" key="12">
    <source>
        <dbReference type="SAM" id="MobiDB-lite"/>
    </source>
</evidence>
<dbReference type="PROSITE" id="PS50071">
    <property type="entry name" value="HOMEOBOX_2"/>
    <property type="match status" value="1"/>
</dbReference>
<keyword evidence="8 9" id="KW-0539">Nucleus</keyword>
<keyword evidence="3" id="KW-0677">Repeat</keyword>
<evidence type="ECO:0000256" key="9">
    <source>
        <dbReference type="PROSITE-ProRule" id="PRU00108"/>
    </source>
</evidence>
<dbReference type="SUPFAM" id="SSF57716">
    <property type="entry name" value="Glucocorticoid receptor-like (DNA-binding domain)"/>
    <property type="match status" value="1"/>
</dbReference>
<feature type="compositionally biased region" description="Low complexity" evidence="12">
    <location>
        <begin position="578"/>
        <end position="592"/>
    </location>
</feature>
<dbReference type="GO" id="GO:0030182">
    <property type="term" value="P:neuron differentiation"/>
    <property type="evidence" value="ECO:0007669"/>
    <property type="project" value="TreeGrafter"/>
</dbReference>
<dbReference type="GO" id="GO:0000981">
    <property type="term" value="F:DNA-binding transcription factor activity, RNA polymerase II-specific"/>
    <property type="evidence" value="ECO:0007669"/>
    <property type="project" value="TreeGrafter"/>
</dbReference>
<protein>
    <submittedName>
        <fullName evidence="15">Uncharacterized protein</fullName>
    </submittedName>
</protein>
<keyword evidence="7 9" id="KW-0371">Homeobox</keyword>
<feature type="domain" description="Homeobox" evidence="14">
    <location>
        <begin position="508"/>
        <end position="568"/>
    </location>
</feature>
<dbReference type="PANTHER" id="PTHR24208">
    <property type="entry name" value="LIM/HOMEOBOX PROTEIN LHX"/>
    <property type="match status" value="1"/>
</dbReference>
<dbReference type="SMART" id="SM00132">
    <property type="entry name" value="LIM"/>
    <property type="match status" value="2"/>
</dbReference>
<dbReference type="GO" id="GO:0000977">
    <property type="term" value="F:RNA polymerase II transcription regulatory region sequence-specific DNA binding"/>
    <property type="evidence" value="ECO:0007669"/>
    <property type="project" value="UniProtKB-ARBA"/>
</dbReference>
<dbReference type="SUPFAM" id="SSF46689">
    <property type="entry name" value="Homeodomain-like"/>
    <property type="match status" value="1"/>
</dbReference>
<accession>A0A6V7VCP2</accession>
<dbReference type="Pfam" id="PF00412">
    <property type="entry name" value="LIM"/>
    <property type="match status" value="2"/>
</dbReference>
<dbReference type="CDD" id="cd08368">
    <property type="entry name" value="LIM"/>
    <property type="match status" value="1"/>
</dbReference>
<comment type="caution">
    <text evidence="15">The sequence shown here is derived from an EMBL/GenBank/DDBJ whole genome shotgun (WGS) entry which is preliminary data.</text>
</comment>
<dbReference type="InterPro" id="IPR009057">
    <property type="entry name" value="Homeodomain-like_sf"/>
</dbReference>
<comment type="subcellular location">
    <subcellularLocation>
        <location evidence="1 9 11">Nucleus</location>
    </subcellularLocation>
</comment>
<dbReference type="PROSITE" id="PS50023">
    <property type="entry name" value="LIM_DOMAIN_2"/>
    <property type="match status" value="2"/>
</dbReference>
<dbReference type="GO" id="GO:0046872">
    <property type="term" value="F:metal ion binding"/>
    <property type="evidence" value="ECO:0007669"/>
    <property type="project" value="UniProtKB-KW"/>
</dbReference>